<evidence type="ECO:0008006" key="3">
    <source>
        <dbReference type="Google" id="ProtNLM"/>
    </source>
</evidence>
<proteinExistence type="predicted"/>
<dbReference type="InterPro" id="IPR009744">
    <property type="entry name" value="VirC1"/>
</dbReference>
<evidence type="ECO:0000313" key="2">
    <source>
        <dbReference type="Proteomes" id="UP000188879"/>
    </source>
</evidence>
<reference evidence="1 2" key="1">
    <citation type="submission" date="2016-10" db="EMBL/GenBank/DDBJ databases">
        <title>Draft Genome sequence of Roseomonas sp. strain M3.</title>
        <authorList>
            <person name="Subhash Y."/>
            <person name="Lee S."/>
        </authorList>
    </citation>
    <scope>NUCLEOTIDE SEQUENCE [LARGE SCALE GENOMIC DNA]</scope>
    <source>
        <strain evidence="1 2">M3</strain>
    </source>
</reference>
<comment type="caution">
    <text evidence="1">The sequence shown here is derived from an EMBL/GenBank/DDBJ whole genome shotgun (WGS) entry which is preliminary data.</text>
</comment>
<keyword evidence="2" id="KW-1185">Reference proteome</keyword>
<dbReference type="PANTHER" id="PTHR13696">
    <property type="entry name" value="P-LOOP CONTAINING NUCLEOSIDE TRIPHOSPHATE HYDROLASE"/>
    <property type="match status" value="1"/>
</dbReference>
<dbReference type="Proteomes" id="UP000188879">
    <property type="component" value="Unassembled WGS sequence"/>
</dbReference>
<evidence type="ECO:0000313" key="1">
    <source>
        <dbReference type="EMBL" id="ONG58817.1"/>
    </source>
</evidence>
<protein>
    <recommendedName>
        <fullName evidence="3">ParA family protein</fullName>
    </recommendedName>
</protein>
<name>A0A1V2H7J9_9PROT</name>
<dbReference type="Pfam" id="PF07015">
    <property type="entry name" value="VirC1"/>
    <property type="match status" value="1"/>
</dbReference>
<sequence length="183" mass="19505">MVECIDADPNRTLYEAVRKGRPKGVHAEIATAETLLPAVAAATARAKVVLIDLEGTANQAMLYACGKASLVIIPAQPSLFDVVEAMKTSAVVAQAADLTGRDIEAKVILTRTPVLRQRVAEHSRRQFEAKGLPLMRCELVERAAFKMMTYTGQSPSEDDPEGGAASNVAALTDEVMGLLGMPI</sequence>
<dbReference type="InterPro" id="IPR050678">
    <property type="entry name" value="DNA_Partitioning_ATPase"/>
</dbReference>
<dbReference type="Gene3D" id="3.40.50.300">
    <property type="entry name" value="P-loop containing nucleotide triphosphate hydrolases"/>
    <property type="match status" value="1"/>
</dbReference>
<dbReference type="PIRSF" id="PIRSF009320">
    <property type="entry name" value="Nuc_binding_HP_1000"/>
    <property type="match status" value="1"/>
</dbReference>
<dbReference type="PANTHER" id="PTHR13696:SF96">
    <property type="entry name" value="COBQ_COBB_MIND_PARA NUCLEOTIDE BINDING DOMAIN-CONTAINING PROTEIN"/>
    <property type="match status" value="1"/>
</dbReference>
<gene>
    <name evidence="1" type="ORF">BKE38_01940</name>
</gene>
<dbReference type="SUPFAM" id="SSF52540">
    <property type="entry name" value="P-loop containing nucleoside triphosphate hydrolases"/>
    <property type="match status" value="1"/>
</dbReference>
<dbReference type="AlphaFoldDB" id="A0A1V2H7J9"/>
<dbReference type="InterPro" id="IPR027417">
    <property type="entry name" value="P-loop_NTPase"/>
</dbReference>
<organism evidence="1 2">
    <name type="scientific">Teichococcus deserti</name>
    <dbReference type="NCBI Taxonomy" id="1817963"/>
    <lineage>
        <taxon>Bacteria</taxon>
        <taxon>Pseudomonadati</taxon>
        <taxon>Pseudomonadota</taxon>
        <taxon>Alphaproteobacteria</taxon>
        <taxon>Acetobacterales</taxon>
        <taxon>Roseomonadaceae</taxon>
        <taxon>Roseomonas</taxon>
    </lineage>
</organism>
<dbReference type="EMBL" id="MLCO01000012">
    <property type="protein sequence ID" value="ONG58817.1"/>
    <property type="molecule type" value="Genomic_DNA"/>
</dbReference>
<accession>A0A1V2H7J9</accession>